<gene>
    <name evidence="3" type="ORF">ASU31_10370</name>
</gene>
<accession>A0A0T5VPV4</accession>
<sequence>MANTSISMNKIRQIIRLYDQGTGKQTIADYIGISRTTVIKYIETLESFGFPIKEVDALNDKELNELFGEIKGRATFESPKMKALIRCFPQMEKELKKVGVTRQLLWKDYIKEFPDGYRYTQFCNYFKFWQQRVNPTMHRTHKVGDKLFVDFAGKKLSYVNPETGEVIDAEVFVAVLGASQLTYVEAVASQQKEDFIKACENTMHYMGGVPSAIVPDNLKAAVVKSHRYEPTLNQTFESFAHHYDTCILPARAYKPRDKALVEGAVRIMYTRIYLPIRQKSYYSLAELNRAIWENLEIHNNQKLQGRTYSRRMQFEEIERRELKALPLERFEMQEQFWSKVKSDGHACLGPDKHYYSVPIRFLNSKVKILYSTSTVEIFYKTDRIAVHKRDRTKHAYTTNNSHLNHLHRYSAERSPAVFLERAAEIDENVRMVIQAILESGRHEDQIIRSCEGVLSLGKKFGPERLAGACRRAMDFGVHTKFKSIQSILEKNLDGYRENMFAHERPAPVHENIRGEKYYK</sequence>
<feature type="domain" description="Integrase catalytic" evidence="2">
    <location>
        <begin position="131"/>
        <end position="334"/>
    </location>
</feature>
<organism evidence="3 4">
    <name type="scientific">Pedobacter ginsenosidimutans</name>
    <dbReference type="NCBI Taxonomy" id="687842"/>
    <lineage>
        <taxon>Bacteria</taxon>
        <taxon>Pseudomonadati</taxon>
        <taxon>Bacteroidota</taxon>
        <taxon>Sphingobacteriia</taxon>
        <taxon>Sphingobacteriales</taxon>
        <taxon>Sphingobacteriaceae</taxon>
        <taxon>Pedobacter</taxon>
    </lineage>
</organism>
<evidence type="ECO:0000259" key="2">
    <source>
        <dbReference type="PROSITE" id="PS50994"/>
    </source>
</evidence>
<dbReference type="AlphaFoldDB" id="A0A0T5VPV4"/>
<dbReference type="NCBIfam" id="NF033546">
    <property type="entry name" value="transpos_IS21"/>
    <property type="match status" value="1"/>
</dbReference>
<dbReference type="InterPro" id="IPR001584">
    <property type="entry name" value="Integrase_cat-core"/>
</dbReference>
<dbReference type="InterPro" id="IPR006120">
    <property type="entry name" value="Resolvase_HTH_dom"/>
</dbReference>
<comment type="similarity">
    <text evidence="1">Belongs to the transposase IS21/IS408/IS1162 family.</text>
</comment>
<comment type="caution">
    <text evidence="3">The sequence shown here is derived from an EMBL/GenBank/DDBJ whole genome shotgun (WGS) entry which is preliminary data.</text>
</comment>
<dbReference type="InterPro" id="IPR054353">
    <property type="entry name" value="IstA-like_C"/>
</dbReference>
<dbReference type="GO" id="GO:0003677">
    <property type="term" value="F:DNA binding"/>
    <property type="evidence" value="ECO:0007669"/>
    <property type="project" value="InterPro"/>
</dbReference>
<reference evidence="3 4" key="1">
    <citation type="submission" date="2015-11" db="EMBL/GenBank/DDBJ databases">
        <title>Sequence of Pedobacter ginsenosidimutans.</title>
        <authorList>
            <person name="Carson E."/>
            <person name="Keyser V."/>
            <person name="Newman J."/>
            <person name="Miller J."/>
        </authorList>
    </citation>
    <scope>NUCLEOTIDE SEQUENCE [LARGE SCALE GENOMIC DNA]</scope>
    <source>
        <strain evidence="3 4">KACC 14530</strain>
    </source>
</reference>
<evidence type="ECO:0000313" key="3">
    <source>
        <dbReference type="EMBL" id="KRT15907.1"/>
    </source>
</evidence>
<dbReference type="SUPFAM" id="SSF53098">
    <property type="entry name" value="Ribonuclease H-like"/>
    <property type="match status" value="1"/>
</dbReference>
<protein>
    <submittedName>
        <fullName evidence="3">Transposase</fullName>
    </submittedName>
</protein>
<dbReference type="GO" id="GO:0015074">
    <property type="term" value="P:DNA integration"/>
    <property type="evidence" value="ECO:0007669"/>
    <property type="project" value="InterPro"/>
</dbReference>
<dbReference type="Pfam" id="PF02796">
    <property type="entry name" value="HTH_7"/>
    <property type="match status" value="1"/>
</dbReference>
<keyword evidence="4" id="KW-1185">Reference proteome</keyword>
<dbReference type="EMBL" id="LMZQ01000006">
    <property type="protein sequence ID" value="KRT15907.1"/>
    <property type="molecule type" value="Genomic_DNA"/>
</dbReference>
<evidence type="ECO:0000256" key="1">
    <source>
        <dbReference type="ARBA" id="ARBA00009277"/>
    </source>
</evidence>
<name>A0A0T5VPV4_9SPHI</name>
<dbReference type="Gene3D" id="1.10.10.60">
    <property type="entry name" value="Homeodomain-like"/>
    <property type="match status" value="1"/>
</dbReference>
<dbReference type="PANTHER" id="PTHR35004">
    <property type="entry name" value="TRANSPOSASE RV3428C-RELATED"/>
    <property type="match status" value="1"/>
</dbReference>
<proteinExistence type="inferred from homology"/>
<dbReference type="InterPro" id="IPR036397">
    <property type="entry name" value="RNaseH_sf"/>
</dbReference>
<dbReference type="Gene3D" id="3.30.420.10">
    <property type="entry name" value="Ribonuclease H-like superfamily/Ribonuclease H"/>
    <property type="match status" value="1"/>
</dbReference>
<dbReference type="Pfam" id="PF22483">
    <property type="entry name" value="Mu-transpos_C_2"/>
    <property type="match status" value="1"/>
</dbReference>
<dbReference type="GO" id="GO:0000150">
    <property type="term" value="F:DNA strand exchange activity"/>
    <property type="evidence" value="ECO:0007669"/>
    <property type="project" value="InterPro"/>
</dbReference>
<dbReference type="OrthoDB" id="3193769at2"/>
<dbReference type="PANTHER" id="PTHR35004:SF8">
    <property type="entry name" value="TRANSPOSASE RV3428C-RELATED"/>
    <property type="match status" value="1"/>
</dbReference>
<dbReference type="STRING" id="687842.ASU31_10370"/>
<dbReference type="PROSITE" id="PS50994">
    <property type="entry name" value="INTEGRASE"/>
    <property type="match status" value="1"/>
</dbReference>
<dbReference type="Proteomes" id="UP000051950">
    <property type="component" value="Unassembled WGS sequence"/>
</dbReference>
<evidence type="ECO:0000313" key="4">
    <source>
        <dbReference type="Proteomes" id="UP000051950"/>
    </source>
</evidence>
<dbReference type="InterPro" id="IPR012337">
    <property type="entry name" value="RNaseH-like_sf"/>
</dbReference>